<feature type="transmembrane region" description="Helical" evidence="7">
    <location>
        <begin position="21"/>
        <end position="45"/>
    </location>
</feature>
<dbReference type="AlphaFoldDB" id="A0A366FE18"/>
<keyword evidence="6" id="KW-0813">Transport</keyword>
<dbReference type="GO" id="GO:0017038">
    <property type="term" value="P:protein import"/>
    <property type="evidence" value="ECO:0007669"/>
    <property type="project" value="TreeGrafter"/>
</dbReference>
<evidence type="ECO:0000256" key="2">
    <source>
        <dbReference type="ARBA" id="ARBA00022475"/>
    </source>
</evidence>
<evidence type="ECO:0000313" key="9">
    <source>
        <dbReference type="EMBL" id="RBP12914.1"/>
    </source>
</evidence>
<evidence type="ECO:0000313" key="10">
    <source>
        <dbReference type="Proteomes" id="UP000253529"/>
    </source>
</evidence>
<name>A0A366FE18_9HYPH</name>
<dbReference type="PANTHER" id="PTHR30625:SF3">
    <property type="entry name" value="TOL-PAL SYSTEM PROTEIN TOLQ"/>
    <property type="match status" value="1"/>
</dbReference>
<evidence type="ECO:0000256" key="7">
    <source>
        <dbReference type="SAM" id="Phobius"/>
    </source>
</evidence>
<reference evidence="9 10" key="1">
    <citation type="submission" date="2018-06" db="EMBL/GenBank/DDBJ databases">
        <title>Genomic Encyclopedia of Type Strains, Phase IV (KMG-IV): sequencing the most valuable type-strain genomes for metagenomic binning, comparative biology and taxonomic classification.</title>
        <authorList>
            <person name="Goeker M."/>
        </authorList>
    </citation>
    <scope>NUCLEOTIDE SEQUENCE [LARGE SCALE GENOMIC DNA]</scope>
    <source>
        <strain evidence="9 10">DSM 24875</strain>
    </source>
</reference>
<comment type="subcellular location">
    <subcellularLocation>
        <location evidence="1">Cell membrane</location>
        <topology evidence="1">Multi-pass membrane protein</topology>
    </subcellularLocation>
    <subcellularLocation>
        <location evidence="6">Membrane</location>
        <topology evidence="6">Multi-pass membrane protein</topology>
    </subcellularLocation>
</comment>
<dbReference type="Pfam" id="PF01618">
    <property type="entry name" value="MotA_ExbB"/>
    <property type="match status" value="1"/>
</dbReference>
<dbReference type="InterPro" id="IPR002898">
    <property type="entry name" value="MotA_ExbB_proton_chnl"/>
</dbReference>
<feature type="transmembrane region" description="Helical" evidence="7">
    <location>
        <begin position="109"/>
        <end position="132"/>
    </location>
</feature>
<sequence length="219" mass="22469">MQGLDLSPVGLFLSAGLVGKAVMAVLFAASLWCWVLIVEGVVSVVRLGRAVRAARCGETVASLAGVVAAGEAEAHRRIAGETVSEVRARIADGMARAARELIARAEGGLPNLAVISSVAPFVGLFGTVWGIMSSFAAISQANDTSLATVAPGIAESLAATAYGLAAAIPASIGYNRIGAAFARLGQEMASFVEERAIALVSRPAEVVREANPRRRSEAP</sequence>
<keyword evidence="10" id="KW-1185">Reference proteome</keyword>
<dbReference type="GO" id="GO:0005886">
    <property type="term" value="C:plasma membrane"/>
    <property type="evidence" value="ECO:0007669"/>
    <property type="project" value="UniProtKB-SubCell"/>
</dbReference>
<feature type="domain" description="MotA/TolQ/ExbB proton channel" evidence="8">
    <location>
        <begin position="85"/>
        <end position="188"/>
    </location>
</feature>
<keyword evidence="2" id="KW-1003">Cell membrane</keyword>
<dbReference type="EMBL" id="QNRK01000013">
    <property type="protein sequence ID" value="RBP12914.1"/>
    <property type="molecule type" value="Genomic_DNA"/>
</dbReference>
<keyword evidence="5 7" id="KW-0472">Membrane</keyword>
<dbReference type="Proteomes" id="UP000253529">
    <property type="component" value="Unassembled WGS sequence"/>
</dbReference>
<keyword evidence="6" id="KW-0653">Protein transport</keyword>
<keyword evidence="3 7" id="KW-0812">Transmembrane</keyword>
<keyword evidence="4 7" id="KW-1133">Transmembrane helix</keyword>
<evidence type="ECO:0000256" key="1">
    <source>
        <dbReference type="ARBA" id="ARBA00004651"/>
    </source>
</evidence>
<evidence type="ECO:0000259" key="8">
    <source>
        <dbReference type="Pfam" id="PF01618"/>
    </source>
</evidence>
<dbReference type="OrthoDB" id="8450048at2"/>
<evidence type="ECO:0000256" key="6">
    <source>
        <dbReference type="RuleBase" id="RU004057"/>
    </source>
</evidence>
<gene>
    <name evidence="9" type="ORF">DFR50_113103</name>
</gene>
<comment type="similarity">
    <text evidence="6">Belongs to the exbB/tolQ family.</text>
</comment>
<evidence type="ECO:0000256" key="3">
    <source>
        <dbReference type="ARBA" id="ARBA00022692"/>
    </source>
</evidence>
<dbReference type="InterPro" id="IPR050790">
    <property type="entry name" value="ExbB/TolQ_transport"/>
</dbReference>
<protein>
    <submittedName>
        <fullName evidence="9">Biopolymer transport protein ExbB/TolQ</fullName>
    </submittedName>
</protein>
<evidence type="ECO:0000256" key="4">
    <source>
        <dbReference type="ARBA" id="ARBA00022989"/>
    </source>
</evidence>
<organism evidence="9 10">
    <name type="scientific">Roseiarcus fermentans</name>
    <dbReference type="NCBI Taxonomy" id="1473586"/>
    <lineage>
        <taxon>Bacteria</taxon>
        <taxon>Pseudomonadati</taxon>
        <taxon>Pseudomonadota</taxon>
        <taxon>Alphaproteobacteria</taxon>
        <taxon>Hyphomicrobiales</taxon>
        <taxon>Roseiarcaceae</taxon>
        <taxon>Roseiarcus</taxon>
    </lineage>
</organism>
<comment type="caution">
    <text evidence="9">The sequence shown here is derived from an EMBL/GenBank/DDBJ whole genome shotgun (WGS) entry which is preliminary data.</text>
</comment>
<dbReference type="RefSeq" id="WP_113889804.1">
    <property type="nucleotide sequence ID" value="NZ_QNRK01000013.1"/>
</dbReference>
<proteinExistence type="inferred from homology"/>
<dbReference type="PANTHER" id="PTHR30625">
    <property type="entry name" value="PROTEIN TOLQ"/>
    <property type="match status" value="1"/>
</dbReference>
<accession>A0A366FE18</accession>
<evidence type="ECO:0000256" key="5">
    <source>
        <dbReference type="ARBA" id="ARBA00023136"/>
    </source>
</evidence>